<keyword evidence="5" id="KW-0347">Helicase</keyword>
<evidence type="ECO:0000259" key="11">
    <source>
        <dbReference type="Pfam" id="PF13087"/>
    </source>
</evidence>
<comment type="similarity">
    <text evidence="2">Belongs to the DNA2/NAM7 helicase family.</text>
</comment>
<dbReference type="PANTHER" id="PTHR10887:SF495">
    <property type="entry name" value="HELICASE SENATAXIN ISOFORM X1-RELATED"/>
    <property type="match status" value="1"/>
</dbReference>
<evidence type="ECO:0000313" key="13">
    <source>
        <dbReference type="EMBL" id="KAK5633959.1"/>
    </source>
</evidence>
<sequence length="2066" mass="229459">MAGVHNVLDAGFAKLREVPPDFHLFCPRIAPDDDEIYEDPDAPSSISPAEKQQRIEDGQARLDLVYNCSLILGLSREAAGPHRPDFDSRCDTFLTTCASCVRNWHKGRAAFLKDITSIYEDSVIEEMRNRLNQFDFDRITQGLEAAEKFILAHNSIVTQSTFIKEGQADLLVSIYESLCCIAYLSTPGNRKHFNFVFTTIQQRKPLKLDEVLPTTTIFLFDEDQTRRDFAVQTFERKPLVTKSDFDWAINDSLTDAILKANSKSTDDNTLQRTWQGFLYILDVLEENIVMECLRGMTVQPSIYELMISQMPQLQSAAVLRAVLKAFCGLIQKSPKAFWDAYSQWSPPSVLEQIIRSPAFRPLLLQSGEHDMTPDGPAAISWVKPLINSISPNQKTDVCDKLVHHLLGDFANDQGMSSEGKFACYRGATEALSSSLAGFVSPKYRLHAGSSTIHTNALLNLTLKYKDLIVQLAELPASNPQQVSLSKAALGVVGYALALDSRITAEECNALQENESLVQREVKRDSAGLWEAFLEILQPGAYELAKAMLLAFTPLTTVETFRPLKNTKLSQIKIDFNSEFQKTAEVIERVLSRLESFNSTAIGQLCLEPTTMYPIVATLIHGEESVSQAGASFIKAITGEEDGKRSDAVSKLVGMHFVPVISAYTKVVSDITLKRSLWSPQRNIILYSREILDALCNPTSGIIRSRDLTITEQGALRNWWSSQWVFLENALNQTDAWSRKVDMETMKNFCRTVMEHAEALLAQDGLLASALSSGSAHSTSTVGGDASNDSMKDILEKPRIHCMGLCKMLRLKDLYLVSVIVNVLGKLLKRLREFDMEVPGAPLAYIKDTCIRTENGRYKTMTNMNDRQRAELIKALGEEDTRDDIEILSIKKVDGPKKQTKLDAWSKTGSEASSTPPVAKSMLKSGKDDIRELLKGSTSEKSRSILERMNARHAATKSAPKALPKSLPKAPPVASIPSIREKRAKEAEEKRKRDAEAIARARALRAPKQTVAGEGSGLQGLSGIQGKDFTPAQKSEIMVNSSSEDEDDSDDDTEFLRRTGTAPKNNDAQNRIQSMKLNPRGPVKKTKLQRSAKDMRARLIPPMDVLHQAILEWDIFHEGNDPPNGITCSRVAESYNDPQQYKQTFLPLLINEAWRSFVTAKDEATSKPFETKVVNRMNVDKFIEVSTAMPITNNKDRFLSEGDIVLFSLAANPLEAKDELHCLARIWRIQFKNGSLEVQYRLSSRAGPIISNLMPQAEFYAIKITNMTTIEREYASLESLQYYDLAPEILEAKPSPMLSFSEEAVDKAMKNYHLNQGQAKAVLHAKENDAFTLVQGPPGTGKTKTIVAMVGALIGGAQSVPSMGTAIKRPDGLAPTGNKGVSKKLLVCAPSNAAVDELVLRLKAGVKSMNGTFHKINVLRLGRSDAINAAVRDVTLDELVKARVEGTEKENSGPSSRELMHQEAGQIKKELVELRPQLEAARETGDRAETNRLQRKFDEYKRRQAQIGAKIDADKDSGNTAARESEIRRRQIQQEILDSAQVLCATLSGSGHEMFKNLAVEFETVIIDEAAQCVELSALIPLKYGCSKCILVGDPKQLPPTVLSQSAARYGYDQSLFVRMQRNFPDDVHLLDTQYRMHPEISLFPSQEFYERRLVDGGDMAKLRHQPWHQSELLGPYRFFDVKGIQEKGHRGQSLVNLEELKVAMQLYERFTLDYPQVDLKGKIGIITPYKAQLFELRENFTRRYGDKITECIEFNTTDAFQGRECEIIIFSCVRASSTGGIGFMTDIRRMNVGLTRAKSSLWILGDSRALVQGEFWNKLIEDSKARNRYSAGDILGMLKKPGATLPPIVNLLVPLPTPPSSLSLSPLPQDAQGPGASIMGEPYEDRSTGNSGRRDAQDVIMEDAPPMKPTVPNKFKTPQLPETYTLIERNRSTNSAPSVSFGGLNERGEPAVVPRSTSERPIIHESSQKRHRDDPEAGKSSKRVAKEGVGRNPPIGPRALSRPQDPVAMAVLGIPTNPSSNMSKAPTAPPNAPKGPSVPRPPRAMVPPKKRNAADPFIKRKPNKPH</sequence>
<evidence type="ECO:0000256" key="1">
    <source>
        <dbReference type="ARBA" id="ARBA00004123"/>
    </source>
</evidence>
<dbReference type="GO" id="GO:0016604">
    <property type="term" value="C:nuclear body"/>
    <property type="evidence" value="ECO:0007669"/>
    <property type="project" value="TreeGrafter"/>
</dbReference>
<feature type="compositionally biased region" description="Basic and acidic residues" evidence="8">
    <location>
        <begin position="1883"/>
        <end position="1894"/>
    </location>
</feature>
<dbReference type="InterPro" id="IPR041679">
    <property type="entry name" value="DNA2/NAM7-like_C"/>
</dbReference>
<feature type="region of interest" description="Disordered" evidence="8">
    <location>
        <begin position="898"/>
        <end position="993"/>
    </location>
</feature>
<dbReference type="GO" id="GO:0005694">
    <property type="term" value="C:chromosome"/>
    <property type="evidence" value="ECO:0007669"/>
    <property type="project" value="UniProtKB-ARBA"/>
</dbReference>
<dbReference type="FunFam" id="3.40.50.300:FF:001152">
    <property type="entry name" value="tRNA-splicing endonuclease, putative"/>
    <property type="match status" value="1"/>
</dbReference>
<dbReference type="InterPro" id="IPR056474">
    <property type="entry name" value="SEN1_barrel"/>
</dbReference>
<dbReference type="CDD" id="cd18042">
    <property type="entry name" value="DEXXQc_SETX"/>
    <property type="match status" value="1"/>
</dbReference>
<keyword evidence="4" id="KW-0378">Hydrolase</keyword>
<dbReference type="GO" id="GO:0001147">
    <property type="term" value="F:transcription termination site sequence-specific DNA binding"/>
    <property type="evidence" value="ECO:0007669"/>
    <property type="project" value="TreeGrafter"/>
</dbReference>
<feature type="compositionally biased region" description="Pro residues" evidence="8">
    <location>
        <begin position="2027"/>
        <end position="2045"/>
    </location>
</feature>
<evidence type="ECO:0000259" key="12">
    <source>
        <dbReference type="Pfam" id="PF23576"/>
    </source>
</evidence>
<evidence type="ECO:0000256" key="2">
    <source>
        <dbReference type="ARBA" id="ARBA00007913"/>
    </source>
</evidence>
<dbReference type="Pfam" id="PF12726">
    <property type="entry name" value="SEN1_N"/>
    <property type="match status" value="1"/>
</dbReference>
<evidence type="ECO:0000259" key="9">
    <source>
        <dbReference type="Pfam" id="PF12726"/>
    </source>
</evidence>
<evidence type="ECO:0000256" key="8">
    <source>
        <dbReference type="SAM" id="MobiDB-lite"/>
    </source>
</evidence>
<evidence type="ECO:0000259" key="10">
    <source>
        <dbReference type="Pfam" id="PF13086"/>
    </source>
</evidence>
<accession>A0AAN7UZR4</accession>
<organism evidence="13 14">
    <name type="scientific">Xylaria bambusicola</name>
    <dbReference type="NCBI Taxonomy" id="326684"/>
    <lineage>
        <taxon>Eukaryota</taxon>
        <taxon>Fungi</taxon>
        <taxon>Dikarya</taxon>
        <taxon>Ascomycota</taxon>
        <taxon>Pezizomycotina</taxon>
        <taxon>Sordariomycetes</taxon>
        <taxon>Xylariomycetidae</taxon>
        <taxon>Xylariales</taxon>
        <taxon>Xylariaceae</taxon>
        <taxon>Xylaria</taxon>
    </lineage>
</organism>
<dbReference type="CDD" id="cd18808">
    <property type="entry name" value="SF1_C_Upf1"/>
    <property type="match status" value="1"/>
</dbReference>
<dbReference type="InterPro" id="IPR024481">
    <property type="entry name" value="Helicase_Sen1_N"/>
</dbReference>
<keyword evidence="7" id="KW-0539">Nucleus</keyword>
<dbReference type="InterPro" id="IPR027417">
    <property type="entry name" value="P-loop_NTPase"/>
</dbReference>
<evidence type="ECO:0000256" key="3">
    <source>
        <dbReference type="ARBA" id="ARBA00022741"/>
    </source>
</evidence>
<dbReference type="InterPro" id="IPR045055">
    <property type="entry name" value="DNA2/NAM7-like"/>
</dbReference>
<dbReference type="InterPro" id="IPR041677">
    <property type="entry name" value="DNA2/NAM7_AAA_11"/>
</dbReference>
<gene>
    <name evidence="13" type="ORF">RRF57_009673</name>
</gene>
<dbReference type="EMBL" id="JAWHQM010000037">
    <property type="protein sequence ID" value="KAK5633959.1"/>
    <property type="molecule type" value="Genomic_DNA"/>
</dbReference>
<keyword evidence="14" id="KW-1185">Reference proteome</keyword>
<keyword evidence="6" id="KW-0067">ATP-binding</keyword>
<name>A0AAN7UZR4_9PEZI</name>
<feature type="compositionally biased region" description="Low complexity" evidence="8">
    <location>
        <begin position="956"/>
        <end position="974"/>
    </location>
</feature>
<feature type="domain" description="Helicase Sen1 N-terminal" evidence="9">
    <location>
        <begin position="89"/>
        <end position="820"/>
    </location>
</feature>
<feature type="domain" description="DNA2/NAM7 helicase helicase" evidence="10">
    <location>
        <begin position="1312"/>
        <end position="1604"/>
    </location>
</feature>
<feature type="domain" description="DNA2/NAM7 helicase-like C-terminal" evidence="11">
    <location>
        <begin position="1611"/>
        <end position="1807"/>
    </location>
</feature>
<evidence type="ECO:0000256" key="5">
    <source>
        <dbReference type="ARBA" id="ARBA00022806"/>
    </source>
</evidence>
<dbReference type="Proteomes" id="UP001305414">
    <property type="component" value="Unassembled WGS sequence"/>
</dbReference>
<evidence type="ECO:0000256" key="7">
    <source>
        <dbReference type="ARBA" id="ARBA00023242"/>
    </source>
</evidence>
<feature type="region of interest" description="Disordered" evidence="8">
    <location>
        <begin position="1862"/>
        <end position="1894"/>
    </location>
</feature>
<dbReference type="FunFam" id="3.40.50.300:FF:000326">
    <property type="entry name" value="P-loop containing nucleoside triphosphate hydrolase"/>
    <property type="match status" value="1"/>
</dbReference>
<evidence type="ECO:0008006" key="15">
    <source>
        <dbReference type="Google" id="ProtNLM"/>
    </source>
</evidence>
<feature type="compositionally biased region" description="Basic and acidic residues" evidence="8">
    <location>
        <begin position="978"/>
        <end position="993"/>
    </location>
</feature>
<dbReference type="GO" id="GO:0016787">
    <property type="term" value="F:hydrolase activity"/>
    <property type="evidence" value="ECO:0007669"/>
    <property type="project" value="UniProtKB-KW"/>
</dbReference>
<dbReference type="GO" id="GO:0006369">
    <property type="term" value="P:termination of RNA polymerase II transcription"/>
    <property type="evidence" value="ECO:0007669"/>
    <property type="project" value="TreeGrafter"/>
</dbReference>
<dbReference type="Pfam" id="PF13087">
    <property type="entry name" value="AAA_12"/>
    <property type="match status" value="1"/>
</dbReference>
<dbReference type="GO" id="GO:0004386">
    <property type="term" value="F:helicase activity"/>
    <property type="evidence" value="ECO:0007669"/>
    <property type="project" value="UniProtKB-KW"/>
</dbReference>
<dbReference type="Pfam" id="PF23576">
    <property type="entry name" value="SEN1_barrel"/>
    <property type="match status" value="1"/>
</dbReference>
<evidence type="ECO:0000256" key="6">
    <source>
        <dbReference type="ARBA" id="ARBA00022840"/>
    </source>
</evidence>
<evidence type="ECO:0000256" key="4">
    <source>
        <dbReference type="ARBA" id="ARBA00022801"/>
    </source>
</evidence>
<feature type="compositionally biased region" description="Basic and acidic residues" evidence="8">
    <location>
        <begin position="1957"/>
        <end position="1989"/>
    </location>
</feature>
<dbReference type="SUPFAM" id="SSF52540">
    <property type="entry name" value="P-loop containing nucleoside triphosphate hydrolases"/>
    <property type="match status" value="1"/>
</dbReference>
<dbReference type="Pfam" id="PF13086">
    <property type="entry name" value="AAA_11"/>
    <property type="match status" value="1"/>
</dbReference>
<dbReference type="GO" id="GO:0005524">
    <property type="term" value="F:ATP binding"/>
    <property type="evidence" value="ECO:0007669"/>
    <property type="project" value="UniProtKB-KW"/>
</dbReference>
<feature type="compositionally biased region" description="Polar residues" evidence="8">
    <location>
        <begin position="1061"/>
        <end position="1075"/>
    </location>
</feature>
<feature type="compositionally biased region" description="Acidic residues" evidence="8">
    <location>
        <begin position="1042"/>
        <end position="1052"/>
    </location>
</feature>
<reference evidence="13 14" key="1">
    <citation type="submission" date="2023-10" db="EMBL/GenBank/DDBJ databases">
        <title>Draft genome sequence of Xylaria bambusicola isolate GMP-LS, the root and basal stem rot pathogen of sugarcane in Indonesia.</title>
        <authorList>
            <person name="Selvaraj P."/>
            <person name="Muralishankar V."/>
            <person name="Muruganantham S."/>
            <person name="Sp S."/>
            <person name="Haryani S."/>
            <person name="Lau K.J.X."/>
            <person name="Naqvi N.I."/>
        </authorList>
    </citation>
    <scope>NUCLEOTIDE SEQUENCE [LARGE SCALE GENOMIC DNA]</scope>
    <source>
        <strain evidence="13">GMP-LS</strain>
    </source>
</reference>
<feature type="compositionally biased region" description="Polar residues" evidence="8">
    <location>
        <begin position="906"/>
        <end position="915"/>
    </location>
</feature>
<feature type="domain" description="Helicase SEN1 beta-barrel" evidence="12">
    <location>
        <begin position="1164"/>
        <end position="1263"/>
    </location>
</feature>
<comment type="caution">
    <text evidence="13">The sequence shown here is derived from an EMBL/GenBank/DDBJ whole genome shotgun (WGS) entry which is preliminary data.</text>
</comment>
<protein>
    <recommendedName>
        <fullName evidence="15">SEN1 N terminal-domain-containing protein</fullName>
    </recommendedName>
</protein>
<feature type="compositionally biased region" description="Basic and acidic residues" evidence="8">
    <location>
        <begin position="924"/>
        <end position="949"/>
    </location>
</feature>
<dbReference type="InterPro" id="IPR047187">
    <property type="entry name" value="SF1_C_Upf1"/>
</dbReference>
<evidence type="ECO:0000313" key="14">
    <source>
        <dbReference type="Proteomes" id="UP001305414"/>
    </source>
</evidence>
<dbReference type="Gene3D" id="3.40.50.300">
    <property type="entry name" value="P-loop containing nucleotide triphosphate hydrolases"/>
    <property type="match status" value="2"/>
</dbReference>
<dbReference type="PANTHER" id="PTHR10887">
    <property type="entry name" value="DNA2/NAM7 HELICASE FAMILY"/>
    <property type="match status" value="1"/>
</dbReference>
<proteinExistence type="inferred from homology"/>
<feature type="region of interest" description="Disordered" evidence="8">
    <location>
        <begin position="1925"/>
        <end position="2066"/>
    </location>
</feature>
<comment type="subcellular location">
    <subcellularLocation>
        <location evidence="1">Nucleus</location>
    </subcellularLocation>
</comment>
<keyword evidence="3" id="KW-0547">Nucleotide-binding</keyword>
<feature type="region of interest" description="Disordered" evidence="8">
    <location>
        <begin position="1005"/>
        <end position="1089"/>
    </location>
</feature>